<dbReference type="GO" id="GO:0005525">
    <property type="term" value="F:GTP binding"/>
    <property type="evidence" value="ECO:0007669"/>
    <property type="project" value="UniProtKB-KW"/>
</dbReference>
<evidence type="ECO:0000256" key="7">
    <source>
        <dbReference type="ARBA" id="ARBA00025526"/>
    </source>
</evidence>
<dbReference type="Pfam" id="PF00009">
    <property type="entry name" value="GTP_EFTU"/>
    <property type="match status" value="1"/>
</dbReference>
<dbReference type="Pfam" id="PF09106">
    <property type="entry name" value="WHD_2nd_SelB"/>
    <property type="match status" value="1"/>
</dbReference>
<dbReference type="InterPro" id="IPR027417">
    <property type="entry name" value="P-loop_NTPase"/>
</dbReference>
<gene>
    <name evidence="10" type="ORF">EV210_10845</name>
</gene>
<dbReference type="InterPro" id="IPR015190">
    <property type="entry name" value="Elong_fac_SelB-wing-hlx_typ-2"/>
</dbReference>
<dbReference type="Pfam" id="PF25461">
    <property type="entry name" value="Beta-barrel_SelB"/>
    <property type="match status" value="1"/>
</dbReference>
<keyword evidence="4" id="KW-0547">Nucleotide-binding</keyword>
<dbReference type="GO" id="GO:0003746">
    <property type="term" value="F:translation elongation factor activity"/>
    <property type="evidence" value="ECO:0007669"/>
    <property type="project" value="UniProtKB-KW"/>
</dbReference>
<evidence type="ECO:0000256" key="6">
    <source>
        <dbReference type="ARBA" id="ARBA00023134"/>
    </source>
</evidence>
<dbReference type="InterPro" id="IPR036390">
    <property type="entry name" value="WH_DNA-bd_sf"/>
</dbReference>
<comment type="subcellular location">
    <subcellularLocation>
        <location evidence="1">Cytoplasm</location>
    </subcellularLocation>
</comment>
<dbReference type="Gene3D" id="1.10.10.2770">
    <property type="match status" value="1"/>
</dbReference>
<dbReference type="InterPro" id="IPR004535">
    <property type="entry name" value="Transl_elong_SelB"/>
</dbReference>
<dbReference type="Gene3D" id="2.40.30.10">
    <property type="entry name" value="Translation factors"/>
    <property type="match status" value="1"/>
</dbReference>
<dbReference type="RefSeq" id="WP_132081008.1">
    <property type="nucleotide sequence ID" value="NZ_SLUI01000008.1"/>
</dbReference>
<dbReference type="CDD" id="cd04171">
    <property type="entry name" value="SelB"/>
    <property type="match status" value="1"/>
</dbReference>
<dbReference type="InterPro" id="IPR057335">
    <property type="entry name" value="Beta-barrel_SelB"/>
</dbReference>
<dbReference type="Gene3D" id="3.40.50.300">
    <property type="entry name" value="P-loop containing nucleotide triphosphate hydrolases"/>
    <property type="match status" value="1"/>
</dbReference>
<dbReference type="CDD" id="cd03696">
    <property type="entry name" value="SelB_II"/>
    <property type="match status" value="1"/>
</dbReference>
<dbReference type="SUPFAM" id="SSF50465">
    <property type="entry name" value="EF-Tu/eEF-1alpha/eIF2-gamma C-terminal domain"/>
    <property type="match status" value="1"/>
</dbReference>
<evidence type="ECO:0000313" key="11">
    <source>
        <dbReference type="Proteomes" id="UP000295063"/>
    </source>
</evidence>
<keyword evidence="5" id="KW-0648">Protein biosynthesis</keyword>
<dbReference type="InterPro" id="IPR005225">
    <property type="entry name" value="Small_GTP-bd"/>
</dbReference>
<keyword evidence="3" id="KW-0963">Cytoplasm</keyword>
<dbReference type="Proteomes" id="UP000295063">
    <property type="component" value="Unassembled WGS sequence"/>
</dbReference>
<dbReference type="PROSITE" id="PS51722">
    <property type="entry name" value="G_TR_2"/>
    <property type="match status" value="1"/>
</dbReference>
<evidence type="ECO:0000259" key="9">
    <source>
        <dbReference type="PROSITE" id="PS51722"/>
    </source>
</evidence>
<dbReference type="PRINTS" id="PR00315">
    <property type="entry name" value="ELONGATNFCT"/>
</dbReference>
<keyword evidence="11" id="KW-1185">Reference proteome</keyword>
<dbReference type="PANTHER" id="PTHR43721:SF22">
    <property type="entry name" value="ELONGATION FACTOR TU, MITOCHONDRIAL"/>
    <property type="match status" value="1"/>
</dbReference>
<feature type="domain" description="Tr-type G" evidence="9">
    <location>
        <begin position="1"/>
        <end position="172"/>
    </location>
</feature>
<dbReference type="InterPro" id="IPR009001">
    <property type="entry name" value="Transl_elong_EF1A/Init_IF2_C"/>
</dbReference>
<dbReference type="Gene3D" id="1.10.10.10">
    <property type="entry name" value="Winged helix-like DNA-binding domain superfamily/Winged helix DNA-binding domain"/>
    <property type="match status" value="1"/>
</dbReference>
<evidence type="ECO:0000256" key="4">
    <source>
        <dbReference type="ARBA" id="ARBA00022741"/>
    </source>
</evidence>
<dbReference type="NCBIfam" id="TIGR00231">
    <property type="entry name" value="small_GTP"/>
    <property type="match status" value="1"/>
</dbReference>
<dbReference type="SUPFAM" id="SSF46785">
    <property type="entry name" value="Winged helix' DNA-binding domain"/>
    <property type="match status" value="2"/>
</dbReference>
<dbReference type="Pfam" id="PF09107">
    <property type="entry name" value="WHD_3rd_SelB"/>
    <property type="match status" value="1"/>
</dbReference>
<dbReference type="PANTHER" id="PTHR43721">
    <property type="entry name" value="ELONGATION FACTOR TU-RELATED"/>
    <property type="match status" value="1"/>
</dbReference>
<dbReference type="InterPro" id="IPR036388">
    <property type="entry name" value="WH-like_DNA-bd_sf"/>
</dbReference>
<dbReference type="InterPro" id="IPR050055">
    <property type="entry name" value="EF-Tu_GTPase"/>
</dbReference>
<evidence type="ECO:0000256" key="5">
    <source>
        <dbReference type="ARBA" id="ARBA00022917"/>
    </source>
</evidence>
<dbReference type="OrthoDB" id="9804504at2"/>
<dbReference type="GO" id="GO:0001514">
    <property type="term" value="P:selenocysteine incorporation"/>
    <property type="evidence" value="ECO:0007669"/>
    <property type="project" value="InterPro"/>
</dbReference>
<dbReference type="NCBIfam" id="TIGR00475">
    <property type="entry name" value="selB"/>
    <property type="match status" value="1"/>
</dbReference>
<evidence type="ECO:0000256" key="2">
    <source>
        <dbReference type="ARBA" id="ARBA00015953"/>
    </source>
</evidence>
<dbReference type="InterPro" id="IPR009000">
    <property type="entry name" value="Transl_B-barrel_sf"/>
</dbReference>
<dbReference type="InterPro" id="IPR015191">
    <property type="entry name" value="SelB_WHD4"/>
</dbReference>
<sequence>MESIVIGTAGHIDHGKTTLVRALTGFDTDTLAEEKRRGITINLGFAYCRLPCGKTAGFVDVPGHERFIKNMLAGASGIDIAMVIIAGNEGVMPQTREHIHILQYLGITQAVIVITKIGMVEDDFRELVVEDTKEYLATTALRQAPVVQVDSLTGQGIAELKTLLDHMAAGVRREAVAKPARLPVDRIFSVKGFGTVVTGTLTEGLIDVNDELAIYPQGIPVKVRGIQIHEQAVATAHAGQRTALNLAGVAVEQAHRGCVVARRGSVQATCTLDVQLSIAADASQPVKRLERLKLYLGAAEVVAKVVPMGCRQIHPGETCYAKLLTDTSVIARKSDRFVLRSLTPVQTIGGGWIVDPAAKRTGYTEHQALAIMQIKDKGTPQQVLEAFAKESLFVDKEAIALASNVEAAELQWQLLLEAGRILVFENRSVHIEALQALLIQTISILEAYHAQFPLRAGITKAELQARLEFSSRPREFEWLLGWMKETGRIGQKGTMIFQAGFVPVFSKKLGSIRDEMLAAVQKAGYAPLANAELAGSDKDRQAVLEAMLQSDFVSLDGHVILLGDLYTKAKTLAAQLAGEHGAIRLSDFRDKLQTSRKYALLLLEKMDRDKFTSRQGEERVLL</sequence>
<dbReference type="EMBL" id="SLUI01000008">
    <property type="protein sequence ID" value="TCL36409.1"/>
    <property type="molecule type" value="Genomic_DNA"/>
</dbReference>
<reference evidence="10 11" key="1">
    <citation type="submission" date="2019-03" db="EMBL/GenBank/DDBJ databases">
        <title>Genomic Encyclopedia of Type Strains, Phase IV (KMG-IV): sequencing the most valuable type-strain genomes for metagenomic binning, comparative biology and taxonomic classification.</title>
        <authorList>
            <person name="Goeker M."/>
        </authorList>
    </citation>
    <scope>NUCLEOTIDE SEQUENCE [LARGE SCALE GENOMIC DNA]</scope>
    <source>
        <strain evidence="10 11">DSM 15969</strain>
    </source>
</reference>
<evidence type="ECO:0000256" key="3">
    <source>
        <dbReference type="ARBA" id="ARBA00022490"/>
    </source>
</evidence>
<organism evidence="10 11">
    <name type="scientific">Anaerospora hongkongensis</name>
    <dbReference type="NCBI Taxonomy" id="244830"/>
    <lineage>
        <taxon>Bacteria</taxon>
        <taxon>Bacillati</taxon>
        <taxon>Bacillota</taxon>
        <taxon>Negativicutes</taxon>
        <taxon>Selenomonadales</taxon>
        <taxon>Sporomusaceae</taxon>
        <taxon>Anaerospora</taxon>
    </lineage>
</organism>
<dbReference type="AlphaFoldDB" id="A0A4V2Q8G1"/>
<proteinExistence type="predicted"/>
<comment type="caution">
    <text evidence="10">The sequence shown here is derived from an EMBL/GenBank/DDBJ whole genome shotgun (WGS) entry which is preliminary data.</text>
</comment>
<dbReference type="Pfam" id="PF03144">
    <property type="entry name" value="GTP_EFTU_D2"/>
    <property type="match status" value="1"/>
</dbReference>
<evidence type="ECO:0000256" key="1">
    <source>
        <dbReference type="ARBA" id="ARBA00004496"/>
    </source>
</evidence>
<dbReference type="SUPFAM" id="SSF52540">
    <property type="entry name" value="P-loop containing nucleoside triphosphate hydrolases"/>
    <property type="match status" value="1"/>
</dbReference>
<evidence type="ECO:0000256" key="8">
    <source>
        <dbReference type="ARBA" id="ARBA00031615"/>
    </source>
</evidence>
<keyword evidence="10" id="KW-0251">Elongation factor</keyword>
<name>A0A4V2Q8G1_9FIRM</name>
<dbReference type="SUPFAM" id="SSF50447">
    <property type="entry name" value="Translation proteins"/>
    <property type="match status" value="1"/>
</dbReference>
<dbReference type="GO" id="GO:0005829">
    <property type="term" value="C:cytosol"/>
    <property type="evidence" value="ECO:0007669"/>
    <property type="project" value="TreeGrafter"/>
</dbReference>
<dbReference type="InterPro" id="IPR004161">
    <property type="entry name" value="EFTu-like_2"/>
</dbReference>
<accession>A0A4V2Q8G1</accession>
<dbReference type="GO" id="GO:0003924">
    <property type="term" value="F:GTPase activity"/>
    <property type="evidence" value="ECO:0007669"/>
    <property type="project" value="InterPro"/>
</dbReference>
<protein>
    <recommendedName>
        <fullName evidence="2">Selenocysteine-specific elongation factor</fullName>
    </recommendedName>
    <alternativeName>
        <fullName evidence="8">SelB translation factor</fullName>
    </alternativeName>
</protein>
<evidence type="ECO:0000313" key="10">
    <source>
        <dbReference type="EMBL" id="TCL36409.1"/>
    </source>
</evidence>
<comment type="function">
    <text evidence="7">Translation factor necessary for the incorporation of selenocysteine into proteins. It probably replaces EF-Tu for the insertion of selenocysteine directed by the UGA codon. SelB binds GTP and GDP.</text>
</comment>
<dbReference type="CDD" id="cd15491">
    <property type="entry name" value="selB_III"/>
    <property type="match status" value="1"/>
</dbReference>
<dbReference type="GO" id="GO:0003723">
    <property type="term" value="F:RNA binding"/>
    <property type="evidence" value="ECO:0007669"/>
    <property type="project" value="InterPro"/>
</dbReference>
<dbReference type="InterPro" id="IPR000795">
    <property type="entry name" value="T_Tr_GTP-bd_dom"/>
</dbReference>
<keyword evidence="6" id="KW-0342">GTP-binding</keyword>